<gene>
    <name evidence="6" type="ORF">I5803_15470</name>
</gene>
<dbReference type="AlphaFoldDB" id="A0A931H6S9"/>
<evidence type="ECO:0000256" key="4">
    <source>
        <dbReference type="ARBA" id="ARBA00023136"/>
    </source>
</evidence>
<feature type="transmembrane region" description="Helical" evidence="5">
    <location>
        <begin position="68"/>
        <end position="87"/>
    </location>
</feature>
<sequence>MQLFILLFIALCVAFALEEFVLIKPVSTIAQSDPVSRWIELLAIWVPAIGMSITGATVRAFGELWMQGLVNAIGVILCLAGLALRYWSRRVLGRFFTIGVVRQEGHRVVREGPYRHVRHPGYLAFVLFYAGLPLVVGSWLGLLVLAVPALSIFAVLVTVEDRKLEQELGADYTQYKAESARMIPGIW</sequence>
<dbReference type="Pfam" id="PF04191">
    <property type="entry name" value="PEMT"/>
    <property type="match status" value="1"/>
</dbReference>
<keyword evidence="2 5" id="KW-0812">Transmembrane</keyword>
<keyword evidence="3 5" id="KW-1133">Transmembrane helix</keyword>
<accession>A0A931H6S9</accession>
<proteinExistence type="predicted"/>
<dbReference type="GO" id="GO:0012505">
    <property type="term" value="C:endomembrane system"/>
    <property type="evidence" value="ECO:0007669"/>
    <property type="project" value="UniProtKB-SubCell"/>
</dbReference>
<evidence type="ECO:0000313" key="7">
    <source>
        <dbReference type="Proteomes" id="UP000651050"/>
    </source>
</evidence>
<evidence type="ECO:0000313" key="6">
    <source>
        <dbReference type="EMBL" id="MBG9389430.1"/>
    </source>
</evidence>
<keyword evidence="4 5" id="KW-0472">Membrane</keyword>
<feature type="transmembrane region" description="Helical" evidence="5">
    <location>
        <begin position="123"/>
        <end position="156"/>
    </location>
</feature>
<evidence type="ECO:0000256" key="1">
    <source>
        <dbReference type="ARBA" id="ARBA00004127"/>
    </source>
</evidence>
<dbReference type="EMBL" id="JADWYS010000001">
    <property type="protein sequence ID" value="MBG9389430.1"/>
    <property type="molecule type" value="Genomic_DNA"/>
</dbReference>
<protein>
    <submittedName>
        <fullName evidence="6">Isoprenylcysteine carboxylmethyltransferase family protein</fullName>
    </submittedName>
</protein>
<dbReference type="Proteomes" id="UP000651050">
    <property type="component" value="Unassembled WGS sequence"/>
</dbReference>
<evidence type="ECO:0000256" key="5">
    <source>
        <dbReference type="SAM" id="Phobius"/>
    </source>
</evidence>
<comment type="subcellular location">
    <subcellularLocation>
        <location evidence="1">Endomembrane system</location>
        <topology evidence="1">Multi-pass membrane protein</topology>
    </subcellularLocation>
</comment>
<dbReference type="Gene3D" id="1.20.120.1630">
    <property type="match status" value="1"/>
</dbReference>
<reference evidence="6" key="1">
    <citation type="submission" date="2020-11" db="EMBL/GenBank/DDBJ databases">
        <title>Bacterial whole genome sequence for Caenimonas sp. DR4.4.</title>
        <authorList>
            <person name="Le V."/>
            <person name="Ko S.-R."/>
            <person name="Ahn C.-Y."/>
            <person name="Oh H.-M."/>
        </authorList>
    </citation>
    <scope>NUCLEOTIDE SEQUENCE</scope>
    <source>
        <strain evidence="6">DR4.4</strain>
    </source>
</reference>
<dbReference type="InterPro" id="IPR052527">
    <property type="entry name" value="Metal_cation-efflux_comp"/>
</dbReference>
<dbReference type="InterPro" id="IPR007318">
    <property type="entry name" value="Phopholipid_MeTrfase"/>
</dbReference>
<keyword evidence="7" id="KW-1185">Reference proteome</keyword>
<name>A0A931H6S9_9BURK</name>
<feature type="transmembrane region" description="Helical" evidence="5">
    <location>
        <begin position="42"/>
        <end position="61"/>
    </location>
</feature>
<dbReference type="PANTHER" id="PTHR43847">
    <property type="entry name" value="BLL3993 PROTEIN"/>
    <property type="match status" value="1"/>
</dbReference>
<organism evidence="6 7">
    <name type="scientific">Caenimonas aquaedulcis</name>
    <dbReference type="NCBI Taxonomy" id="2793270"/>
    <lineage>
        <taxon>Bacteria</taxon>
        <taxon>Pseudomonadati</taxon>
        <taxon>Pseudomonadota</taxon>
        <taxon>Betaproteobacteria</taxon>
        <taxon>Burkholderiales</taxon>
        <taxon>Comamonadaceae</taxon>
        <taxon>Caenimonas</taxon>
    </lineage>
</organism>
<dbReference type="PANTHER" id="PTHR43847:SF1">
    <property type="entry name" value="BLL3993 PROTEIN"/>
    <property type="match status" value="1"/>
</dbReference>
<evidence type="ECO:0000256" key="2">
    <source>
        <dbReference type="ARBA" id="ARBA00022692"/>
    </source>
</evidence>
<evidence type="ECO:0000256" key="3">
    <source>
        <dbReference type="ARBA" id="ARBA00022989"/>
    </source>
</evidence>
<comment type="caution">
    <text evidence="6">The sequence shown here is derived from an EMBL/GenBank/DDBJ whole genome shotgun (WGS) entry which is preliminary data.</text>
</comment>
<dbReference type="RefSeq" id="WP_196987228.1">
    <property type="nucleotide sequence ID" value="NZ_JADWYS010000001.1"/>
</dbReference>